<gene>
    <name evidence="24" type="ORF">CTAYLR_006494</name>
</gene>
<dbReference type="Gene3D" id="1.10.510.10">
    <property type="entry name" value="Transferase(Phosphotransferase) domain 1"/>
    <property type="match status" value="1"/>
</dbReference>
<keyword evidence="14 20" id="KW-0067">ATP-binding</keyword>
<dbReference type="InterPro" id="IPR018934">
    <property type="entry name" value="RIO_dom"/>
</dbReference>
<dbReference type="AlphaFoldDB" id="A0AAD7ULT4"/>
<dbReference type="PROSITE" id="PS01245">
    <property type="entry name" value="RIO1"/>
    <property type="match status" value="1"/>
</dbReference>
<feature type="binding site" evidence="21">
    <location>
        <position position="218"/>
    </location>
    <ligand>
        <name>Mg(2+)</name>
        <dbReference type="ChEBI" id="CHEBI:18420"/>
    </ligand>
</feature>
<evidence type="ECO:0000256" key="21">
    <source>
        <dbReference type="PIRSR" id="PIRSR038147-3"/>
    </source>
</evidence>
<feature type="domain" description="RIO kinase" evidence="23">
    <location>
        <begin position="35"/>
        <end position="275"/>
    </location>
</feature>
<comment type="similarity">
    <text evidence="3">Belongs to the protein kinase superfamily. RIO-type Ser/Thr kinase family.</text>
</comment>
<dbReference type="GO" id="GO:0004674">
    <property type="term" value="F:protein serine/threonine kinase activity"/>
    <property type="evidence" value="ECO:0007669"/>
    <property type="project" value="UniProtKB-KW"/>
</dbReference>
<comment type="caution">
    <text evidence="24">The sequence shown here is derived from an EMBL/GenBank/DDBJ whole genome shotgun (WGS) entry which is preliminary data.</text>
</comment>
<sequence length="443" mass="49791">MSDSSSSEMDHLSFAAIKDAARAERVLQGESRQKDRADRATTEQVLDPRTRLILFKLIANGVFAKIDGCLSTGKEANVYFARRGPEAEASFDLAVKVYKTSILVFRDRERYVDGEHRFRRGYAKAKNPRKMVRLWAEKELRNYKRLVSAGVRAPRPVLLKANVLAMEFIGDDGWPAPRLKDTGLEGPALRAAYKQTMRAMRALYRRCRLVHGDLSEYNLLWYGGEIVVIDVSQAVDVDHPRAMDFLRGDCKNMTDFFGGVDDALTTRELFDFVMSPEGGDADGDIDEAVEAALAADRRLDDDDDAVFMATHIPRSLHELGAGRTCEREQTELEEGRREEAFEQAVSALLSSTTTTQQADYDDEDEDEDDDEDDDEDEDDEDDDEEVCAEGRLPSEPGQRALAKQMKKAATKVAKEARAERRKSKLKKHLKKKAVRRAKRGGGG</sequence>
<proteinExistence type="inferred from homology"/>
<dbReference type="InterPro" id="IPR017407">
    <property type="entry name" value="Ser/Thr_kinase_Rio1"/>
</dbReference>
<keyword evidence="8" id="KW-0723">Serine/threonine-protein kinase</keyword>
<evidence type="ECO:0000256" key="6">
    <source>
        <dbReference type="ARBA" id="ARBA00022490"/>
    </source>
</evidence>
<comment type="subcellular location">
    <subcellularLocation>
        <location evidence="2">Cytoplasm</location>
    </subcellularLocation>
</comment>
<evidence type="ECO:0000256" key="15">
    <source>
        <dbReference type="ARBA" id="ARBA00022842"/>
    </source>
</evidence>
<keyword evidence="9" id="KW-0808">Transferase</keyword>
<dbReference type="EC" id="2.7.11.1" evidence="4"/>
<evidence type="ECO:0000256" key="22">
    <source>
        <dbReference type="SAM" id="MobiDB-lite"/>
    </source>
</evidence>
<comment type="cofactor">
    <cofactor evidence="1 21">
        <name>Mg(2+)</name>
        <dbReference type="ChEBI" id="CHEBI:18420"/>
    </cofactor>
</comment>
<keyword evidence="10" id="KW-0479">Metal-binding</keyword>
<dbReference type="Pfam" id="PF01163">
    <property type="entry name" value="RIO1"/>
    <property type="match status" value="1"/>
</dbReference>
<evidence type="ECO:0000256" key="5">
    <source>
        <dbReference type="ARBA" id="ARBA00016038"/>
    </source>
</evidence>
<keyword evidence="15" id="KW-0460">Magnesium</keyword>
<evidence type="ECO:0000256" key="20">
    <source>
        <dbReference type="PIRSR" id="PIRSR038147-2"/>
    </source>
</evidence>
<feature type="active site" description="Proton acceptor" evidence="19">
    <location>
        <position position="213"/>
    </location>
</feature>
<feature type="binding site" evidence="20">
    <location>
        <position position="169"/>
    </location>
    <ligand>
        <name>ATP</name>
        <dbReference type="ChEBI" id="CHEBI:30616"/>
    </ligand>
</feature>
<evidence type="ECO:0000256" key="3">
    <source>
        <dbReference type="ARBA" id="ARBA00009196"/>
    </source>
</evidence>
<name>A0AAD7ULT4_9STRA</name>
<evidence type="ECO:0000256" key="10">
    <source>
        <dbReference type="ARBA" id="ARBA00022723"/>
    </source>
</evidence>
<dbReference type="GO" id="GO:0016787">
    <property type="term" value="F:hydrolase activity"/>
    <property type="evidence" value="ECO:0007669"/>
    <property type="project" value="UniProtKB-KW"/>
</dbReference>
<evidence type="ECO:0000256" key="1">
    <source>
        <dbReference type="ARBA" id="ARBA00001946"/>
    </source>
</evidence>
<evidence type="ECO:0000256" key="4">
    <source>
        <dbReference type="ARBA" id="ARBA00012513"/>
    </source>
</evidence>
<feature type="compositionally biased region" description="Acidic residues" evidence="22">
    <location>
        <begin position="359"/>
        <end position="387"/>
    </location>
</feature>
<evidence type="ECO:0000256" key="19">
    <source>
        <dbReference type="PIRSR" id="PIRSR038147-1"/>
    </source>
</evidence>
<protein>
    <recommendedName>
        <fullName evidence="5">Serine/threonine-protein kinase RIO1</fullName>
        <ecNumber evidence="4">2.7.11.1</ecNumber>
    </recommendedName>
    <alternativeName>
        <fullName evidence="18">Serine/threonine-protein kinase rio1</fullName>
    </alternativeName>
</protein>
<keyword evidence="6" id="KW-0963">Cytoplasm</keyword>
<organism evidence="24 25">
    <name type="scientific">Chrysophaeum taylorii</name>
    <dbReference type="NCBI Taxonomy" id="2483200"/>
    <lineage>
        <taxon>Eukaryota</taxon>
        <taxon>Sar</taxon>
        <taxon>Stramenopiles</taxon>
        <taxon>Ochrophyta</taxon>
        <taxon>Pelagophyceae</taxon>
        <taxon>Pelagomonadales</taxon>
        <taxon>Pelagomonadaceae</taxon>
        <taxon>Chrysophaeum</taxon>
    </lineage>
</organism>
<comment type="catalytic activity">
    <reaction evidence="16">
        <text>L-threonyl-[protein] + ATP = O-phospho-L-threonyl-[protein] + ADP + H(+)</text>
        <dbReference type="Rhea" id="RHEA:46608"/>
        <dbReference type="Rhea" id="RHEA-COMP:11060"/>
        <dbReference type="Rhea" id="RHEA-COMP:11605"/>
        <dbReference type="ChEBI" id="CHEBI:15378"/>
        <dbReference type="ChEBI" id="CHEBI:30013"/>
        <dbReference type="ChEBI" id="CHEBI:30616"/>
        <dbReference type="ChEBI" id="CHEBI:61977"/>
        <dbReference type="ChEBI" id="CHEBI:456216"/>
        <dbReference type="EC" id="2.7.11.1"/>
    </reaction>
</comment>
<dbReference type="Proteomes" id="UP001230188">
    <property type="component" value="Unassembled WGS sequence"/>
</dbReference>
<dbReference type="Gene3D" id="3.30.200.20">
    <property type="entry name" value="Phosphorylase Kinase, domain 1"/>
    <property type="match status" value="1"/>
</dbReference>
<accession>A0AAD7ULT4</accession>
<dbReference type="InterPro" id="IPR051272">
    <property type="entry name" value="RIO-type_Ser/Thr_kinase"/>
</dbReference>
<dbReference type="PIRSF" id="PIRSF038147">
    <property type="entry name" value="Ser/Thr_PK_RIO1"/>
    <property type="match status" value="1"/>
</dbReference>
<keyword evidence="13" id="KW-0378">Hydrolase</keyword>
<evidence type="ECO:0000313" key="25">
    <source>
        <dbReference type="Proteomes" id="UP001230188"/>
    </source>
</evidence>
<dbReference type="GO" id="GO:0046872">
    <property type="term" value="F:metal ion binding"/>
    <property type="evidence" value="ECO:0007669"/>
    <property type="project" value="UniProtKB-KW"/>
</dbReference>
<evidence type="ECO:0000256" key="12">
    <source>
        <dbReference type="ARBA" id="ARBA00022777"/>
    </source>
</evidence>
<dbReference type="CDD" id="cd05147">
    <property type="entry name" value="RIO1_euk"/>
    <property type="match status" value="1"/>
</dbReference>
<evidence type="ECO:0000256" key="9">
    <source>
        <dbReference type="ARBA" id="ARBA00022679"/>
    </source>
</evidence>
<keyword evidence="11 20" id="KW-0547">Nucleotide-binding</keyword>
<dbReference type="GO" id="GO:0005524">
    <property type="term" value="F:ATP binding"/>
    <property type="evidence" value="ECO:0007669"/>
    <property type="project" value="UniProtKB-KW"/>
</dbReference>
<dbReference type="InterPro" id="IPR011009">
    <property type="entry name" value="Kinase-like_dom_sf"/>
</dbReference>
<keyword evidence="25" id="KW-1185">Reference proteome</keyword>
<evidence type="ECO:0000256" key="7">
    <source>
        <dbReference type="ARBA" id="ARBA00022517"/>
    </source>
</evidence>
<feature type="binding site" evidence="21">
    <location>
        <position position="230"/>
    </location>
    <ligand>
        <name>Mg(2+)</name>
        <dbReference type="ChEBI" id="CHEBI:18420"/>
    </ligand>
</feature>
<dbReference type="InterPro" id="IPR000687">
    <property type="entry name" value="RIO_kinase"/>
</dbReference>
<feature type="binding site" evidence="20">
    <location>
        <position position="96"/>
    </location>
    <ligand>
        <name>ATP</name>
        <dbReference type="ChEBI" id="CHEBI:30616"/>
    </ligand>
</feature>
<dbReference type="InterPro" id="IPR018935">
    <property type="entry name" value="RIO_kinase_CS"/>
</dbReference>
<dbReference type="PANTHER" id="PTHR45723">
    <property type="entry name" value="SERINE/THREONINE-PROTEIN KINASE RIO1"/>
    <property type="match status" value="1"/>
</dbReference>
<evidence type="ECO:0000256" key="14">
    <source>
        <dbReference type="ARBA" id="ARBA00022840"/>
    </source>
</evidence>
<feature type="active site" description="4-aspartylphosphate intermediate" evidence="19">
    <location>
        <position position="230"/>
    </location>
</feature>
<comment type="catalytic activity">
    <reaction evidence="17">
        <text>L-seryl-[protein] + ATP = O-phospho-L-seryl-[protein] + ADP + H(+)</text>
        <dbReference type="Rhea" id="RHEA:17989"/>
        <dbReference type="Rhea" id="RHEA-COMP:9863"/>
        <dbReference type="Rhea" id="RHEA-COMP:11604"/>
        <dbReference type="ChEBI" id="CHEBI:15378"/>
        <dbReference type="ChEBI" id="CHEBI:29999"/>
        <dbReference type="ChEBI" id="CHEBI:30616"/>
        <dbReference type="ChEBI" id="CHEBI:83421"/>
        <dbReference type="ChEBI" id="CHEBI:456216"/>
        <dbReference type="EC" id="2.7.11.1"/>
    </reaction>
</comment>
<reference evidence="24" key="1">
    <citation type="submission" date="2023-01" db="EMBL/GenBank/DDBJ databases">
        <title>Metagenome sequencing of chrysophaentin producing Chrysophaeum taylorii.</title>
        <authorList>
            <person name="Davison J."/>
            <person name="Bewley C."/>
        </authorList>
    </citation>
    <scope>NUCLEOTIDE SEQUENCE</scope>
    <source>
        <strain evidence="24">NIES-1699</strain>
    </source>
</reference>
<feature type="compositionally biased region" description="Basic residues" evidence="22">
    <location>
        <begin position="419"/>
        <end position="443"/>
    </location>
</feature>
<evidence type="ECO:0000259" key="23">
    <source>
        <dbReference type="SMART" id="SM00090"/>
    </source>
</evidence>
<feature type="compositionally biased region" description="Low complexity" evidence="22">
    <location>
        <begin position="348"/>
        <end position="358"/>
    </location>
</feature>
<evidence type="ECO:0000256" key="11">
    <source>
        <dbReference type="ARBA" id="ARBA00022741"/>
    </source>
</evidence>
<keyword evidence="7" id="KW-0690">Ribosome biogenesis</keyword>
<feature type="region of interest" description="Disordered" evidence="22">
    <location>
        <begin position="348"/>
        <end position="443"/>
    </location>
</feature>
<evidence type="ECO:0000256" key="16">
    <source>
        <dbReference type="ARBA" id="ARBA00047899"/>
    </source>
</evidence>
<evidence type="ECO:0000256" key="18">
    <source>
        <dbReference type="ARBA" id="ARBA00068838"/>
    </source>
</evidence>
<evidence type="ECO:0000256" key="8">
    <source>
        <dbReference type="ARBA" id="ARBA00022527"/>
    </source>
</evidence>
<dbReference type="GO" id="GO:0042254">
    <property type="term" value="P:ribosome biogenesis"/>
    <property type="evidence" value="ECO:0007669"/>
    <property type="project" value="UniProtKB-KW"/>
</dbReference>
<dbReference type="EMBL" id="JAQMWT010000076">
    <property type="protein sequence ID" value="KAJ8611380.1"/>
    <property type="molecule type" value="Genomic_DNA"/>
</dbReference>
<keyword evidence="12" id="KW-0418">Kinase</keyword>
<evidence type="ECO:0000256" key="17">
    <source>
        <dbReference type="ARBA" id="ARBA00048679"/>
    </source>
</evidence>
<dbReference type="GO" id="GO:0005737">
    <property type="term" value="C:cytoplasm"/>
    <property type="evidence" value="ECO:0007669"/>
    <property type="project" value="UniProtKB-SubCell"/>
</dbReference>
<dbReference type="SMART" id="SM00090">
    <property type="entry name" value="RIO"/>
    <property type="match status" value="1"/>
</dbReference>
<evidence type="ECO:0000313" key="24">
    <source>
        <dbReference type="EMBL" id="KAJ8611380.1"/>
    </source>
</evidence>
<evidence type="ECO:0000256" key="13">
    <source>
        <dbReference type="ARBA" id="ARBA00022801"/>
    </source>
</evidence>
<evidence type="ECO:0000256" key="2">
    <source>
        <dbReference type="ARBA" id="ARBA00004496"/>
    </source>
</evidence>
<dbReference type="FunFam" id="3.30.200.20:FF:000148">
    <property type="entry name" value="Serine/threonine-protein kinase RIO1"/>
    <property type="match status" value="1"/>
</dbReference>
<dbReference type="SUPFAM" id="SSF56112">
    <property type="entry name" value="Protein kinase-like (PK-like)"/>
    <property type="match status" value="1"/>
</dbReference>